<dbReference type="SUPFAM" id="SSF56436">
    <property type="entry name" value="C-type lectin-like"/>
    <property type="match status" value="1"/>
</dbReference>
<dbReference type="InterPro" id="IPR050111">
    <property type="entry name" value="C-type_lectin/snaclec_domain"/>
</dbReference>
<evidence type="ECO:0000313" key="4">
    <source>
        <dbReference type="Proteomes" id="UP000762676"/>
    </source>
</evidence>
<evidence type="ECO:0000313" key="3">
    <source>
        <dbReference type="EMBL" id="GFR78862.1"/>
    </source>
</evidence>
<gene>
    <name evidence="3" type="ORF">ElyMa_000541900</name>
</gene>
<proteinExistence type="predicted"/>
<reference evidence="3 4" key="1">
    <citation type="journal article" date="2021" name="Elife">
        <title>Chloroplast acquisition without the gene transfer in kleptoplastic sea slugs, Plakobranchus ocellatus.</title>
        <authorList>
            <person name="Maeda T."/>
            <person name="Takahashi S."/>
            <person name="Yoshida T."/>
            <person name="Shimamura S."/>
            <person name="Takaki Y."/>
            <person name="Nagai Y."/>
            <person name="Toyoda A."/>
            <person name="Suzuki Y."/>
            <person name="Arimoto A."/>
            <person name="Ishii H."/>
            <person name="Satoh N."/>
            <person name="Nishiyama T."/>
            <person name="Hasebe M."/>
            <person name="Maruyama T."/>
            <person name="Minagawa J."/>
            <person name="Obokata J."/>
            <person name="Shigenobu S."/>
        </authorList>
    </citation>
    <scope>NUCLEOTIDE SEQUENCE [LARGE SCALE GENOMIC DNA]</scope>
</reference>
<dbReference type="PANTHER" id="PTHR22803">
    <property type="entry name" value="MANNOSE, PHOSPHOLIPASE, LECTIN RECEPTOR RELATED"/>
    <property type="match status" value="1"/>
</dbReference>
<evidence type="ECO:0000256" key="1">
    <source>
        <dbReference type="SAM" id="SignalP"/>
    </source>
</evidence>
<dbReference type="InterPro" id="IPR016186">
    <property type="entry name" value="C-type_lectin-like/link_sf"/>
</dbReference>
<name>A0AAV4FZI6_9GAST</name>
<organism evidence="3 4">
    <name type="scientific">Elysia marginata</name>
    <dbReference type="NCBI Taxonomy" id="1093978"/>
    <lineage>
        <taxon>Eukaryota</taxon>
        <taxon>Metazoa</taxon>
        <taxon>Spiralia</taxon>
        <taxon>Lophotrochozoa</taxon>
        <taxon>Mollusca</taxon>
        <taxon>Gastropoda</taxon>
        <taxon>Heterobranchia</taxon>
        <taxon>Euthyneura</taxon>
        <taxon>Panpulmonata</taxon>
        <taxon>Sacoglossa</taxon>
        <taxon>Placobranchoidea</taxon>
        <taxon>Plakobranchidae</taxon>
        <taxon>Elysia</taxon>
    </lineage>
</organism>
<comment type="caution">
    <text evidence="3">The sequence shown here is derived from an EMBL/GenBank/DDBJ whole genome shotgun (WGS) entry which is preliminary data.</text>
</comment>
<dbReference type="CDD" id="cd00037">
    <property type="entry name" value="CLECT"/>
    <property type="match status" value="1"/>
</dbReference>
<evidence type="ECO:0000259" key="2">
    <source>
        <dbReference type="PROSITE" id="PS50041"/>
    </source>
</evidence>
<sequence length="388" mass="43797">MSNKAILVFFCIAIMASLRPTHCQPDARINMSVNLDPLCCESYQAHTISCKTHTSWIPIQHVTSLAVWASVRYAKNDEYTRIAAVERGKASPLLFDSSKQYNVSGNIGTGNDGMSQLVFSWKSPSIQRVKWYKCEVEGLDTKGRDVTISVIAEAPTSEWLPDKIEKPDTVCVPVACGSNLITTDQLEASTETILHGVANLTASLGRSTRKVHFDFDALQMKVTTLEDKVVALASKFEDNQMKISSFIEFYKYTYLVSNFDILGTFRGKRYYVSKTEALFDIRAADGQCSILDGHLVEVENQAEYNFVVRKIHKVSGDQFFTGGNDLKKEKDWRFFHSNRPMSFTKWRHGQPDNYRGNEDCLEIAKEMGGKYNDISCKSKGKFICEDQN</sequence>
<dbReference type="SMART" id="SM00034">
    <property type="entry name" value="CLECT"/>
    <property type="match status" value="1"/>
</dbReference>
<feature type="chain" id="PRO_5043394170" evidence="1">
    <location>
        <begin position="24"/>
        <end position="388"/>
    </location>
</feature>
<feature type="domain" description="C-type lectin" evidence="2">
    <location>
        <begin position="265"/>
        <end position="385"/>
    </location>
</feature>
<dbReference type="AlphaFoldDB" id="A0AAV4FZI6"/>
<dbReference type="InterPro" id="IPR001304">
    <property type="entry name" value="C-type_lectin-like"/>
</dbReference>
<dbReference type="Pfam" id="PF00059">
    <property type="entry name" value="Lectin_C"/>
    <property type="match status" value="1"/>
</dbReference>
<dbReference type="Proteomes" id="UP000762676">
    <property type="component" value="Unassembled WGS sequence"/>
</dbReference>
<dbReference type="EMBL" id="BMAT01001062">
    <property type="protein sequence ID" value="GFR78862.1"/>
    <property type="molecule type" value="Genomic_DNA"/>
</dbReference>
<protein>
    <submittedName>
        <fullName evidence="3">C-type lectin-like</fullName>
    </submittedName>
</protein>
<feature type="signal peptide" evidence="1">
    <location>
        <begin position="1"/>
        <end position="23"/>
    </location>
</feature>
<dbReference type="InterPro" id="IPR016187">
    <property type="entry name" value="CTDL_fold"/>
</dbReference>
<keyword evidence="1" id="KW-0732">Signal</keyword>
<accession>A0AAV4FZI6</accession>
<dbReference type="PROSITE" id="PS50041">
    <property type="entry name" value="C_TYPE_LECTIN_2"/>
    <property type="match status" value="1"/>
</dbReference>
<dbReference type="Gene3D" id="3.10.100.10">
    <property type="entry name" value="Mannose-Binding Protein A, subunit A"/>
    <property type="match status" value="1"/>
</dbReference>
<keyword evidence="4" id="KW-1185">Reference proteome</keyword>